<keyword evidence="7 8" id="KW-0472">Membrane</keyword>
<keyword evidence="4 8" id="KW-0812">Transmembrane</keyword>
<dbReference type="Pfam" id="PF00083">
    <property type="entry name" value="Sugar_tr"/>
    <property type="match status" value="1"/>
</dbReference>
<proteinExistence type="predicted"/>
<keyword evidence="3" id="KW-1003">Cell membrane</keyword>
<dbReference type="SUPFAM" id="SSF103473">
    <property type="entry name" value="MFS general substrate transporter"/>
    <property type="match status" value="1"/>
</dbReference>
<evidence type="ECO:0000256" key="8">
    <source>
        <dbReference type="SAM" id="Phobius"/>
    </source>
</evidence>
<keyword evidence="2" id="KW-0813">Transport</keyword>
<dbReference type="InterPro" id="IPR005828">
    <property type="entry name" value="MFS_sugar_transport-like"/>
</dbReference>
<evidence type="ECO:0000259" key="9">
    <source>
        <dbReference type="PROSITE" id="PS50850"/>
    </source>
</evidence>
<evidence type="ECO:0000313" key="10">
    <source>
        <dbReference type="EMBL" id="KJW01301.1"/>
    </source>
</evidence>
<evidence type="ECO:0000256" key="5">
    <source>
        <dbReference type="ARBA" id="ARBA00022847"/>
    </source>
</evidence>
<dbReference type="PROSITE" id="PS50850">
    <property type="entry name" value="MFS"/>
    <property type="match status" value="1"/>
</dbReference>
<evidence type="ECO:0000256" key="4">
    <source>
        <dbReference type="ARBA" id="ARBA00022692"/>
    </source>
</evidence>
<feature type="domain" description="Major facilitator superfamily (MFS) profile" evidence="9">
    <location>
        <begin position="1"/>
        <end position="87"/>
    </location>
</feature>
<evidence type="ECO:0000256" key="3">
    <source>
        <dbReference type="ARBA" id="ARBA00022475"/>
    </source>
</evidence>
<keyword evidence="6 8" id="KW-1133">Transmembrane helix</keyword>
<dbReference type="Proteomes" id="UP000035491">
    <property type="component" value="Unassembled WGS sequence"/>
</dbReference>
<comment type="caution">
    <text evidence="10">The sequence shown here is derived from an EMBL/GenBank/DDBJ whole genome shotgun (WGS) entry which is preliminary data.</text>
</comment>
<feature type="transmembrane region" description="Helical" evidence="8">
    <location>
        <begin position="35"/>
        <end position="54"/>
    </location>
</feature>
<evidence type="ECO:0000256" key="6">
    <source>
        <dbReference type="ARBA" id="ARBA00022989"/>
    </source>
</evidence>
<comment type="subcellular location">
    <subcellularLocation>
        <location evidence="1">Cell membrane</location>
        <topology evidence="1">Multi-pass membrane protein</topology>
    </subcellularLocation>
</comment>
<gene>
    <name evidence="10" type="ORF">RPATATE_0181</name>
</gene>
<dbReference type="Gene3D" id="1.20.1250.20">
    <property type="entry name" value="MFS general substrate transporter like domains"/>
    <property type="match status" value="1"/>
</dbReference>
<dbReference type="InterPro" id="IPR051084">
    <property type="entry name" value="H+-coupled_symporters"/>
</dbReference>
<dbReference type="PANTHER" id="PTHR43528:SF1">
    <property type="entry name" value="ALPHA-KETOGLUTARATE PERMEASE"/>
    <property type="match status" value="1"/>
</dbReference>
<evidence type="ECO:0000313" key="11">
    <source>
        <dbReference type="Proteomes" id="UP000035491"/>
    </source>
</evidence>
<keyword evidence="5" id="KW-0769">Symport</keyword>
<dbReference type="PANTHER" id="PTHR43528">
    <property type="entry name" value="ALPHA-KETOGLUTARATE PERMEASE"/>
    <property type="match status" value="1"/>
</dbReference>
<organism evidence="10 11">
    <name type="scientific">Rickettsia parkeri str. Tate's Hell</name>
    <dbReference type="NCBI Taxonomy" id="1359189"/>
    <lineage>
        <taxon>Bacteria</taxon>
        <taxon>Pseudomonadati</taxon>
        <taxon>Pseudomonadota</taxon>
        <taxon>Alphaproteobacteria</taxon>
        <taxon>Rickettsiales</taxon>
        <taxon>Rickettsiaceae</taxon>
        <taxon>Rickettsieae</taxon>
        <taxon>Rickettsia</taxon>
        <taxon>spotted fever group</taxon>
    </lineage>
</organism>
<dbReference type="InterPro" id="IPR036259">
    <property type="entry name" value="MFS_trans_sf"/>
</dbReference>
<sequence length="87" mass="9588">MIGNALEWYDYALYAQFAYIIGQHFFPDPEMQETLTFAVFAAGFVVRPLGGIIFGNIGDRFGRRTALVMGIIAMAIPTAGIRALTKL</sequence>
<evidence type="ECO:0000256" key="1">
    <source>
        <dbReference type="ARBA" id="ARBA00004651"/>
    </source>
</evidence>
<protein>
    <submittedName>
        <fullName evidence="10">Sugar (And other) transporter family protein</fullName>
    </submittedName>
</protein>
<keyword evidence="11" id="KW-1185">Reference proteome</keyword>
<feature type="transmembrane region" description="Helical" evidence="8">
    <location>
        <begin position="66"/>
        <end position="85"/>
    </location>
</feature>
<name>A0ABR5DRE4_RICPA</name>
<dbReference type="InterPro" id="IPR020846">
    <property type="entry name" value="MFS_dom"/>
</dbReference>
<reference evidence="10 11" key="1">
    <citation type="submission" date="2015-02" db="EMBL/GenBank/DDBJ databases">
        <title>Genome Sequencing of Rickettsiales.</title>
        <authorList>
            <person name="Daugherty S.C."/>
            <person name="Su Q."/>
            <person name="Abolude K."/>
            <person name="Beier-Sexton M."/>
            <person name="Carlyon J.A."/>
            <person name="Carter R."/>
            <person name="Day N.P."/>
            <person name="Dumler S.J."/>
            <person name="Dyachenko V."/>
            <person name="Godinez A."/>
            <person name="Kurtti T.J."/>
            <person name="Lichay M."/>
            <person name="Mullins K.E."/>
            <person name="Ott S."/>
            <person name="Pappas-Brown V."/>
            <person name="Paris D.H."/>
            <person name="Patel P."/>
            <person name="Richards A.L."/>
            <person name="Sadzewicz L."/>
            <person name="Sears K."/>
            <person name="Seidman D."/>
            <person name="Sengamalay N."/>
            <person name="Stenos J."/>
            <person name="Tallon L.J."/>
            <person name="Vincent G."/>
            <person name="Fraser C.M."/>
            <person name="Munderloh U."/>
            <person name="Dunning-Hotopp J.C."/>
        </authorList>
    </citation>
    <scope>NUCLEOTIDE SEQUENCE [LARGE SCALE GENOMIC DNA]</scope>
    <source>
        <strain evidence="10 11">Tate's Hell</strain>
    </source>
</reference>
<dbReference type="EMBL" id="LAOO01000001">
    <property type="protein sequence ID" value="KJW01301.1"/>
    <property type="molecule type" value="Genomic_DNA"/>
</dbReference>
<evidence type="ECO:0000256" key="2">
    <source>
        <dbReference type="ARBA" id="ARBA00022448"/>
    </source>
</evidence>
<accession>A0ABR5DRE4</accession>
<evidence type="ECO:0000256" key="7">
    <source>
        <dbReference type="ARBA" id="ARBA00023136"/>
    </source>
</evidence>